<dbReference type="GO" id="GO:0009244">
    <property type="term" value="P:lipopolysaccharide core region biosynthetic process"/>
    <property type="evidence" value="ECO:0007669"/>
    <property type="project" value="TreeGrafter"/>
</dbReference>
<accession>A0A6L5Y8L3</accession>
<dbReference type="PANTHER" id="PTHR30160:SF23">
    <property type="match status" value="1"/>
</dbReference>
<dbReference type="AlphaFoldDB" id="A0A6L5Y8L3"/>
<comment type="caution">
    <text evidence="3">The sequence shown here is derived from an EMBL/GenBank/DDBJ whole genome shotgun (WGS) entry which is preliminary data.</text>
</comment>
<dbReference type="PANTHER" id="PTHR30160">
    <property type="entry name" value="TETRAACYLDISACCHARIDE 4'-KINASE-RELATED"/>
    <property type="match status" value="1"/>
</dbReference>
<gene>
    <name evidence="3" type="ORF">FYJ74_01010</name>
</gene>
<dbReference type="InterPro" id="IPR051199">
    <property type="entry name" value="LPS_LOS_Heptosyltrfase"/>
</dbReference>
<keyword evidence="1" id="KW-0328">Glycosyltransferase</keyword>
<dbReference type="Pfam" id="PF01075">
    <property type="entry name" value="Glyco_transf_9"/>
    <property type="match status" value="1"/>
</dbReference>
<reference evidence="3 4" key="1">
    <citation type="submission" date="2019-08" db="EMBL/GenBank/DDBJ databases">
        <title>In-depth cultivation of the pig gut microbiome towards novel bacterial diversity and tailored functional studies.</title>
        <authorList>
            <person name="Wylensek D."/>
            <person name="Hitch T.C.A."/>
            <person name="Clavel T."/>
        </authorList>
    </citation>
    <scope>NUCLEOTIDE SEQUENCE [LARGE SCALE GENOMIC DNA]</scope>
    <source>
        <strain evidence="3 4">SM-530-WT-4B</strain>
    </source>
</reference>
<dbReference type="EMBL" id="VUNH01000001">
    <property type="protein sequence ID" value="MST54634.1"/>
    <property type="molecule type" value="Genomic_DNA"/>
</dbReference>
<dbReference type="RefSeq" id="WP_154527764.1">
    <property type="nucleotide sequence ID" value="NZ_VUNH01000001.1"/>
</dbReference>
<evidence type="ECO:0000313" key="3">
    <source>
        <dbReference type="EMBL" id="MST54634.1"/>
    </source>
</evidence>
<proteinExistence type="predicted"/>
<keyword evidence="2 3" id="KW-0808">Transferase</keyword>
<protein>
    <submittedName>
        <fullName evidence="3">Glycosyltransferase family 9 protein</fullName>
    </submittedName>
</protein>
<dbReference type="InterPro" id="IPR002201">
    <property type="entry name" value="Glyco_trans_9"/>
</dbReference>
<dbReference type="CDD" id="cd03789">
    <property type="entry name" value="GT9_LPS_heptosyltransferase"/>
    <property type="match status" value="1"/>
</dbReference>
<keyword evidence="4" id="KW-1185">Reference proteome</keyword>
<name>A0A6L5Y8L3_9BACT</name>
<sequence length="334" mass="37217">MNFPRVALDNNVKAKVVLIRFSALGDIVLTAHIGKKLKELFPSFEITWLTEKGYAPLAQCMPWIDNVMPWDRQEGQKGFLKLVSRIRKEKFDILVNLQDNDRTALLTLLTSIPLKIGFHRHFQFVYHQDIYAVLGQLGISPCLEKRIHSSLVRPAGDSPLSSCSEMENVRGCAALAIGASMARKRWPAAYWARLIDYLSRENCMAVLVGAGVEELRMSEEIMALCPGKKILNLVDALSLLDLLRVLADASFVVAADTGPLHMARALGSKVIALFGPTSLSIAYTQSFDKVVYTSCEKMGCWDWKCSLPCMERISPQKVVEAAGEILKDLFPSKE</sequence>
<evidence type="ECO:0000256" key="2">
    <source>
        <dbReference type="ARBA" id="ARBA00022679"/>
    </source>
</evidence>
<dbReference type="GO" id="GO:0008713">
    <property type="term" value="F:ADP-heptose-lipopolysaccharide heptosyltransferase activity"/>
    <property type="evidence" value="ECO:0007669"/>
    <property type="project" value="TreeGrafter"/>
</dbReference>
<evidence type="ECO:0000313" key="4">
    <source>
        <dbReference type="Proteomes" id="UP000473699"/>
    </source>
</evidence>
<dbReference type="SUPFAM" id="SSF53756">
    <property type="entry name" value="UDP-Glycosyltransferase/glycogen phosphorylase"/>
    <property type="match status" value="1"/>
</dbReference>
<organism evidence="3 4">
    <name type="scientific">Pyramidobacter porci</name>
    <dbReference type="NCBI Taxonomy" id="2605789"/>
    <lineage>
        <taxon>Bacteria</taxon>
        <taxon>Thermotogati</taxon>
        <taxon>Synergistota</taxon>
        <taxon>Synergistia</taxon>
        <taxon>Synergistales</taxon>
        <taxon>Dethiosulfovibrionaceae</taxon>
        <taxon>Pyramidobacter</taxon>
    </lineage>
</organism>
<evidence type="ECO:0000256" key="1">
    <source>
        <dbReference type="ARBA" id="ARBA00022676"/>
    </source>
</evidence>
<dbReference type="Proteomes" id="UP000473699">
    <property type="component" value="Unassembled WGS sequence"/>
</dbReference>
<dbReference type="GO" id="GO:0005829">
    <property type="term" value="C:cytosol"/>
    <property type="evidence" value="ECO:0007669"/>
    <property type="project" value="TreeGrafter"/>
</dbReference>
<dbReference type="Gene3D" id="3.40.50.2000">
    <property type="entry name" value="Glycogen Phosphorylase B"/>
    <property type="match status" value="2"/>
</dbReference>